<evidence type="ECO:0000313" key="3">
    <source>
        <dbReference type="EMBL" id="KKN41544.1"/>
    </source>
</evidence>
<sequence>MATPKHPLTILLNFRPLWRAALLLSVIAIGFLATTDSDYPIPSASSDKVNHLIAFIELTILTRLSWPGLRVVWFAPVLLGFGMCIELVQANLPYRDFSLADVTADGAGILIGLLPWPGLRKISKSGLRDSPELL</sequence>
<proteinExistence type="predicted"/>
<dbReference type="AlphaFoldDB" id="A0A0F9QG86"/>
<organism evidence="3">
    <name type="scientific">marine sediment metagenome</name>
    <dbReference type="NCBI Taxonomy" id="412755"/>
    <lineage>
        <taxon>unclassified sequences</taxon>
        <taxon>metagenomes</taxon>
        <taxon>ecological metagenomes</taxon>
    </lineage>
</organism>
<dbReference type="Pfam" id="PF04892">
    <property type="entry name" value="VanZ"/>
    <property type="match status" value="1"/>
</dbReference>
<evidence type="ECO:0000259" key="2">
    <source>
        <dbReference type="Pfam" id="PF04892"/>
    </source>
</evidence>
<dbReference type="PANTHER" id="PTHR28008:SF1">
    <property type="entry name" value="DOMAIN PROTEIN, PUTATIVE (AFU_ORTHOLOGUE AFUA_3G10980)-RELATED"/>
    <property type="match status" value="1"/>
</dbReference>
<keyword evidence="1" id="KW-0472">Membrane</keyword>
<comment type="caution">
    <text evidence="3">The sequence shown here is derived from an EMBL/GenBank/DDBJ whole genome shotgun (WGS) entry which is preliminary data.</text>
</comment>
<reference evidence="3" key="1">
    <citation type="journal article" date="2015" name="Nature">
        <title>Complex archaea that bridge the gap between prokaryotes and eukaryotes.</title>
        <authorList>
            <person name="Spang A."/>
            <person name="Saw J.H."/>
            <person name="Jorgensen S.L."/>
            <person name="Zaremba-Niedzwiedzka K."/>
            <person name="Martijn J."/>
            <person name="Lind A.E."/>
            <person name="van Eijk R."/>
            <person name="Schleper C."/>
            <person name="Guy L."/>
            <person name="Ettema T.J."/>
        </authorList>
    </citation>
    <scope>NUCLEOTIDE SEQUENCE</scope>
</reference>
<dbReference type="PANTHER" id="PTHR28008">
    <property type="entry name" value="DOMAIN PROTEIN, PUTATIVE (AFU_ORTHOLOGUE AFUA_3G10980)-RELATED"/>
    <property type="match status" value="1"/>
</dbReference>
<feature type="transmembrane region" description="Helical" evidence="1">
    <location>
        <begin position="71"/>
        <end position="88"/>
    </location>
</feature>
<protein>
    <recommendedName>
        <fullName evidence="2">VanZ-like domain-containing protein</fullName>
    </recommendedName>
</protein>
<dbReference type="InterPro" id="IPR006976">
    <property type="entry name" value="VanZ-like"/>
</dbReference>
<evidence type="ECO:0000256" key="1">
    <source>
        <dbReference type="SAM" id="Phobius"/>
    </source>
</evidence>
<keyword evidence="1" id="KW-1133">Transmembrane helix</keyword>
<accession>A0A0F9QG86</accession>
<name>A0A0F9QG86_9ZZZZ</name>
<feature type="domain" description="VanZ-like" evidence="2">
    <location>
        <begin position="47"/>
        <end position="115"/>
    </location>
</feature>
<keyword evidence="1" id="KW-0812">Transmembrane</keyword>
<dbReference type="EMBL" id="LAZR01001642">
    <property type="protein sequence ID" value="KKN41544.1"/>
    <property type="molecule type" value="Genomic_DNA"/>
</dbReference>
<gene>
    <name evidence="3" type="ORF">LCGC14_0722310</name>
</gene>